<keyword evidence="1" id="KW-0833">Ubl conjugation pathway</keyword>
<dbReference type="AlphaFoldDB" id="A0A8H4RXP6"/>
<comment type="caution">
    <text evidence="4">The sequence shown here is derived from an EMBL/GenBank/DDBJ whole genome shotgun (WGS) entry which is preliminary data.</text>
</comment>
<feature type="region of interest" description="Disordered" evidence="2">
    <location>
        <begin position="665"/>
        <end position="685"/>
    </location>
</feature>
<sequence>MSHVTTSVAESSKPKTPSALRQRLLQDITELRSKPYPNVTLHVRDENITRACLILNVDEYGPMHLTLEFPSDYPLGPPIMLMDSDIIHPNIFGSYICASILNTQEGYTPAYTLKGIAIQMLSFFSSDNLEQAGGHAARVVDLKNYRKLHSNLKDNYTCARCNFGKPGFTTAKGAAAHQEMPPTSGDEAVVHWPALGETSTSMVNGKTNGAAKNAPSPLAQNVTANSEDSEMEVVSQIREARLPDEILLLICEKLETEDLMAFAEAWWKIGSIMTRYDVIRTRELQCFCFKKDYMWTKLGVGITLTSGARKGFFESEFDLLSKDAFETYGVSRSVLGVEFEHWLPLPISRGHWRNVSRDAFESLTGLATAAALGSVAPINVIYHFMNDVVVKLNKKAEDNTYRAGYYPYQQVATSTLTHASEKAIESYFHLFHLLLCMATEQPSIVRSANEKILRFMNGETSKGVCPNLGHLLVAVLISNHEITQNVMRAIVKETITRNTVWVLDKKGANMPELAFMESSAISHYRLKKTFEASKTSYRLLMFLNLFRKTAVGSPRKPLAQLCDEAFDRHGAPPRGSAKHLADSIKRIHEISTFPEFLDSMGIDKPSPSWFTNFLRTCMQDSVTKGYSSMPLSQAEALHLRLEKEPGVEAPDYLYPRKVDTHHISFFPGRAGSSSHSRGRGNGRRR</sequence>
<evidence type="ECO:0000256" key="1">
    <source>
        <dbReference type="ARBA" id="ARBA00022786"/>
    </source>
</evidence>
<dbReference type="OrthoDB" id="109543at2759"/>
<keyword evidence="5" id="KW-1185">Reference proteome</keyword>
<organism evidence="4 5">
    <name type="scientific">Cudoniella acicularis</name>
    <dbReference type="NCBI Taxonomy" id="354080"/>
    <lineage>
        <taxon>Eukaryota</taxon>
        <taxon>Fungi</taxon>
        <taxon>Dikarya</taxon>
        <taxon>Ascomycota</taxon>
        <taxon>Pezizomycotina</taxon>
        <taxon>Leotiomycetes</taxon>
        <taxon>Helotiales</taxon>
        <taxon>Tricladiaceae</taxon>
        <taxon>Cudoniella</taxon>
    </lineage>
</organism>
<dbReference type="SMART" id="SM00212">
    <property type="entry name" value="UBCc"/>
    <property type="match status" value="1"/>
</dbReference>
<dbReference type="PROSITE" id="PS50127">
    <property type="entry name" value="UBC_2"/>
    <property type="match status" value="1"/>
</dbReference>
<evidence type="ECO:0000313" key="4">
    <source>
        <dbReference type="EMBL" id="KAF4637880.1"/>
    </source>
</evidence>
<name>A0A8H4RXP6_9HELO</name>
<dbReference type="Pfam" id="PF00179">
    <property type="entry name" value="UQ_con"/>
    <property type="match status" value="1"/>
</dbReference>
<gene>
    <name evidence="4" type="ORF">G7Y89_g223</name>
</gene>
<reference evidence="4 5" key="1">
    <citation type="submission" date="2020-03" db="EMBL/GenBank/DDBJ databases">
        <title>Draft Genome Sequence of Cudoniella acicularis.</title>
        <authorList>
            <person name="Buettner E."/>
            <person name="Kellner H."/>
        </authorList>
    </citation>
    <scope>NUCLEOTIDE SEQUENCE [LARGE SCALE GENOMIC DNA]</scope>
    <source>
        <strain evidence="4 5">DSM 108380</strain>
    </source>
</reference>
<dbReference type="InterPro" id="IPR050113">
    <property type="entry name" value="Ub_conjugating_enzyme"/>
</dbReference>
<accession>A0A8H4RXP6</accession>
<evidence type="ECO:0000259" key="3">
    <source>
        <dbReference type="PROSITE" id="PS50127"/>
    </source>
</evidence>
<dbReference type="EMBL" id="JAAMPI010000007">
    <property type="protein sequence ID" value="KAF4637880.1"/>
    <property type="molecule type" value="Genomic_DNA"/>
</dbReference>
<dbReference type="InterPro" id="IPR016135">
    <property type="entry name" value="UBQ-conjugating_enzyme/RWD"/>
</dbReference>
<feature type="compositionally biased region" description="Basic residues" evidence="2">
    <location>
        <begin position="676"/>
        <end position="685"/>
    </location>
</feature>
<dbReference type="Proteomes" id="UP000566819">
    <property type="component" value="Unassembled WGS sequence"/>
</dbReference>
<proteinExistence type="predicted"/>
<dbReference type="SUPFAM" id="SSF54495">
    <property type="entry name" value="UBC-like"/>
    <property type="match status" value="1"/>
</dbReference>
<evidence type="ECO:0000256" key="2">
    <source>
        <dbReference type="SAM" id="MobiDB-lite"/>
    </source>
</evidence>
<protein>
    <recommendedName>
        <fullName evidence="3">UBC core domain-containing protein</fullName>
    </recommendedName>
</protein>
<dbReference type="Gene3D" id="3.10.110.10">
    <property type="entry name" value="Ubiquitin Conjugating Enzyme"/>
    <property type="match status" value="1"/>
</dbReference>
<dbReference type="PANTHER" id="PTHR24067">
    <property type="entry name" value="UBIQUITIN-CONJUGATING ENZYME E2"/>
    <property type="match status" value="1"/>
</dbReference>
<feature type="domain" description="UBC core" evidence="3">
    <location>
        <begin position="19"/>
        <end position="162"/>
    </location>
</feature>
<dbReference type="InterPro" id="IPR000608">
    <property type="entry name" value="UBC"/>
</dbReference>
<evidence type="ECO:0000313" key="5">
    <source>
        <dbReference type="Proteomes" id="UP000566819"/>
    </source>
</evidence>